<keyword evidence="4" id="KW-0547">Nucleotide-binding</keyword>
<name>A0A5C6BL52_9PLAN</name>
<dbReference type="AlphaFoldDB" id="A0A5C6BL52"/>
<dbReference type="RefSeq" id="WP_146369591.1">
    <property type="nucleotide sequence ID" value="NZ_SJPP01000001.1"/>
</dbReference>
<organism evidence="17 18">
    <name type="scientific">Symmachiella macrocystis</name>
    <dbReference type="NCBI Taxonomy" id="2527985"/>
    <lineage>
        <taxon>Bacteria</taxon>
        <taxon>Pseudomonadati</taxon>
        <taxon>Planctomycetota</taxon>
        <taxon>Planctomycetia</taxon>
        <taxon>Planctomycetales</taxon>
        <taxon>Planctomycetaceae</taxon>
        <taxon>Symmachiella</taxon>
    </lineage>
</organism>
<protein>
    <recommendedName>
        <fullName evidence="13">UvrABC system protein A</fullName>
    </recommendedName>
    <alternativeName>
        <fullName evidence="14">Excinuclease ABC subunit A</fullName>
    </alternativeName>
</protein>
<keyword evidence="2" id="KW-0963">Cytoplasm</keyword>
<comment type="caution">
    <text evidence="17">The sequence shown here is derived from an EMBL/GenBank/DDBJ whole genome shotgun (WGS) entry which is preliminary data.</text>
</comment>
<evidence type="ECO:0000256" key="4">
    <source>
        <dbReference type="ARBA" id="ARBA00022741"/>
    </source>
</evidence>
<dbReference type="Proteomes" id="UP000320735">
    <property type="component" value="Unassembled WGS sequence"/>
</dbReference>
<dbReference type="FunFam" id="1.20.1580.10:FF:000001">
    <property type="entry name" value="UvrABC system protein A"/>
    <property type="match status" value="1"/>
</dbReference>
<dbReference type="GO" id="GO:0005524">
    <property type="term" value="F:ATP binding"/>
    <property type="evidence" value="ECO:0007669"/>
    <property type="project" value="UniProtKB-KW"/>
</dbReference>
<dbReference type="GO" id="GO:0006281">
    <property type="term" value="P:DNA repair"/>
    <property type="evidence" value="ECO:0007669"/>
    <property type="project" value="UniProtKB-KW"/>
</dbReference>
<dbReference type="GO" id="GO:0009432">
    <property type="term" value="P:SOS response"/>
    <property type="evidence" value="ECO:0007669"/>
    <property type="project" value="UniProtKB-KW"/>
</dbReference>
<keyword evidence="3" id="KW-0677">Repeat</keyword>
<keyword evidence="8" id="KW-0267">Excision nuclease</keyword>
<dbReference type="EMBL" id="SJPP01000001">
    <property type="protein sequence ID" value="TWU12076.1"/>
    <property type="molecule type" value="Genomic_DNA"/>
</dbReference>
<keyword evidence="18" id="KW-1185">Reference proteome</keyword>
<dbReference type="InterPro" id="IPR027417">
    <property type="entry name" value="P-loop_NTPase"/>
</dbReference>
<dbReference type="PROSITE" id="PS00211">
    <property type="entry name" value="ABC_TRANSPORTER_1"/>
    <property type="match status" value="1"/>
</dbReference>
<evidence type="ECO:0000256" key="15">
    <source>
        <dbReference type="SAM" id="MobiDB-lite"/>
    </source>
</evidence>
<keyword evidence="9" id="KW-0238">DNA-binding</keyword>
<dbReference type="Gene3D" id="3.30.190.20">
    <property type="match status" value="1"/>
</dbReference>
<dbReference type="PANTHER" id="PTHR43152:SF3">
    <property type="entry name" value="UVRABC SYSTEM PROTEIN A"/>
    <property type="match status" value="1"/>
</dbReference>
<gene>
    <name evidence="17" type="primary">uvrA_1</name>
    <name evidence="17" type="ORF">CA54_08930</name>
</gene>
<dbReference type="GO" id="GO:0003677">
    <property type="term" value="F:DNA binding"/>
    <property type="evidence" value="ECO:0007669"/>
    <property type="project" value="UniProtKB-KW"/>
</dbReference>
<dbReference type="InterPro" id="IPR041102">
    <property type="entry name" value="UvrA_inter"/>
</dbReference>
<evidence type="ECO:0000256" key="2">
    <source>
        <dbReference type="ARBA" id="ARBA00022490"/>
    </source>
</evidence>
<evidence type="ECO:0000256" key="7">
    <source>
        <dbReference type="ARBA" id="ARBA00022840"/>
    </source>
</evidence>
<dbReference type="Gene3D" id="3.40.50.300">
    <property type="entry name" value="P-loop containing nucleotide triphosphate hydrolases"/>
    <property type="match status" value="3"/>
</dbReference>
<dbReference type="InterPro" id="IPR003439">
    <property type="entry name" value="ABC_transporter-like_ATP-bd"/>
</dbReference>
<evidence type="ECO:0000256" key="5">
    <source>
        <dbReference type="ARBA" id="ARBA00022763"/>
    </source>
</evidence>
<evidence type="ECO:0000256" key="11">
    <source>
        <dbReference type="ARBA" id="ARBA00023236"/>
    </source>
</evidence>
<dbReference type="Pfam" id="PF17760">
    <property type="entry name" value="UvrA_inter"/>
    <property type="match status" value="1"/>
</dbReference>
<dbReference type="OrthoDB" id="9809851at2"/>
<keyword evidence="10" id="KW-0234">DNA repair</keyword>
<proteinExistence type="inferred from homology"/>
<reference evidence="17 18" key="1">
    <citation type="submission" date="2019-02" db="EMBL/GenBank/DDBJ databases">
        <title>Deep-cultivation of Planctomycetes and their phenomic and genomic characterization uncovers novel biology.</title>
        <authorList>
            <person name="Wiegand S."/>
            <person name="Jogler M."/>
            <person name="Boedeker C."/>
            <person name="Pinto D."/>
            <person name="Vollmers J."/>
            <person name="Rivas-Marin E."/>
            <person name="Kohn T."/>
            <person name="Peeters S.H."/>
            <person name="Heuer A."/>
            <person name="Rast P."/>
            <person name="Oberbeckmann S."/>
            <person name="Bunk B."/>
            <person name="Jeske O."/>
            <person name="Meyerdierks A."/>
            <person name="Storesund J.E."/>
            <person name="Kallscheuer N."/>
            <person name="Luecker S."/>
            <person name="Lage O.M."/>
            <person name="Pohl T."/>
            <person name="Merkel B.J."/>
            <person name="Hornburger P."/>
            <person name="Mueller R.-W."/>
            <person name="Bruemmer F."/>
            <person name="Labrenz M."/>
            <person name="Spormann A.M."/>
            <person name="Op Den Camp H."/>
            <person name="Overmann J."/>
            <person name="Amann R."/>
            <person name="Jetten M.S.M."/>
            <person name="Mascher T."/>
            <person name="Medema M.H."/>
            <person name="Devos D.P."/>
            <person name="Kaster A.-K."/>
            <person name="Ovreas L."/>
            <person name="Rohde M."/>
            <person name="Galperin M.Y."/>
            <person name="Jogler C."/>
        </authorList>
    </citation>
    <scope>NUCLEOTIDE SEQUENCE [LARGE SCALE GENOMIC DNA]</scope>
    <source>
        <strain evidence="17 18">CA54</strain>
    </source>
</reference>
<keyword evidence="7" id="KW-0067">ATP-binding</keyword>
<evidence type="ECO:0000256" key="10">
    <source>
        <dbReference type="ARBA" id="ARBA00023204"/>
    </source>
</evidence>
<dbReference type="GO" id="GO:0005737">
    <property type="term" value="C:cytoplasm"/>
    <property type="evidence" value="ECO:0007669"/>
    <property type="project" value="UniProtKB-SubCell"/>
</dbReference>
<comment type="similarity">
    <text evidence="12">Belongs to the ABC transporter superfamily. UvrA family.</text>
</comment>
<dbReference type="GO" id="GO:0016887">
    <property type="term" value="F:ATP hydrolysis activity"/>
    <property type="evidence" value="ECO:0007669"/>
    <property type="project" value="InterPro"/>
</dbReference>
<evidence type="ECO:0000256" key="1">
    <source>
        <dbReference type="ARBA" id="ARBA00004496"/>
    </source>
</evidence>
<dbReference type="GO" id="GO:0004518">
    <property type="term" value="F:nuclease activity"/>
    <property type="evidence" value="ECO:0007669"/>
    <property type="project" value="UniProtKB-KW"/>
</dbReference>
<accession>A0A5C6BL52</accession>
<dbReference type="PANTHER" id="PTHR43152">
    <property type="entry name" value="UVRABC SYSTEM PROTEIN A"/>
    <property type="match status" value="1"/>
</dbReference>
<evidence type="ECO:0000256" key="12">
    <source>
        <dbReference type="ARBA" id="ARBA00038000"/>
    </source>
</evidence>
<evidence type="ECO:0000256" key="3">
    <source>
        <dbReference type="ARBA" id="ARBA00022737"/>
    </source>
</evidence>
<dbReference type="InterPro" id="IPR017871">
    <property type="entry name" value="ABC_transporter-like_CS"/>
</dbReference>
<evidence type="ECO:0000256" key="6">
    <source>
        <dbReference type="ARBA" id="ARBA00022769"/>
    </source>
</evidence>
<evidence type="ECO:0000256" key="14">
    <source>
        <dbReference type="ARBA" id="ARBA00042156"/>
    </source>
</evidence>
<keyword evidence="11" id="KW-0742">SOS response</keyword>
<keyword evidence="5" id="KW-0227">DNA damage</keyword>
<feature type="region of interest" description="Disordered" evidence="15">
    <location>
        <begin position="496"/>
        <end position="520"/>
    </location>
</feature>
<dbReference type="Gene3D" id="1.20.1580.10">
    <property type="entry name" value="ABC transporter ATPase like domain"/>
    <property type="match status" value="2"/>
</dbReference>
<dbReference type="SUPFAM" id="SSF52540">
    <property type="entry name" value="P-loop containing nucleoside triphosphate hydrolases"/>
    <property type="match status" value="2"/>
</dbReference>
<evidence type="ECO:0000256" key="9">
    <source>
        <dbReference type="ARBA" id="ARBA00023125"/>
    </source>
</evidence>
<dbReference type="PROSITE" id="PS50893">
    <property type="entry name" value="ABC_TRANSPORTER_2"/>
    <property type="match status" value="1"/>
</dbReference>
<evidence type="ECO:0000313" key="18">
    <source>
        <dbReference type="Proteomes" id="UP000320735"/>
    </source>
</evidence>
<feature type="domain" description="ABC transporter" evidence="16">
    <location>
        <begin position="521"/>
        <end position="854"/>
    </location>
</feature>
<keyword evidence="6" id="KW-0228">DNA excision</keyword>
<comment type="subcellular location">
    <subcellularLocation>
        <location evidence="1">Cytoplasm</location>
    </subcellularLocation>
</comment>
<evidence type="ECO:0000259" key="16">
    <source>
        <dbReference type="PROSITE" id="PS50893"/>
    </source>
</evidence>
<evidence type="ECO:0000313" key="17">
    <source>
        <dbReference type="EMBL" id="TWU12076.1"/>
    </source>
</evidence>
<evidence type="ECO:0000256" key="13">
    <source>
        <dbReference type="ARBA" id="ARBA00039316"/>
    </source>
</evidence>
<sequence length="862" mass="93580">MPANPPLNNAIQVRGARVHNLQNVDVDIPHEKLVVFTGVSGSGKSSLVFDTLFAEGRRRYLESLSTYSRQFLNQLERPDVDLLEGLPPTLSVEQSAGSVQPRSTVGTTTEIYDYLRLLYARAGRAHCYQCGKPVEQQSPQAIVDAILSFDDRTKVMLLAPLVKGRKGAHKKVFEQIFREGFVRARVDGELVDVADPPDLQKTRTHNIDVVVDRIVIKEGIAPRLSESVDLALRHGEETCIVLRQVDGEWQEHRFSTRFACASCGISFDELEPRTFSFNSPYGACPKCEGMGHLIPESASKNDEEAPKICDVCNGSRLAPIARSVTVDGVAIHELTAQPISQVHDFILRLLESLHNSSTSIFNTEAAQLAAGGVLDDVESRLRFLMQVGLEYLALDRPTKTLSGGEYQRARLAACLGSGLTGVCYILDEPTIGLHPRDVGRLLESLAELQAQGNSVLVVEHDPEVMARADYMVDVGPGAGQHGGRIIAVGTPQQVAEADTPTGEYLSGRRDTEPTPQRRAAHPETGIVLREVATHNLKQVTLELPLQVLTCITGVSGAGKSSLVIDALIPAVRRKLGQERTRKQTTTSVDGVITGVEQIVRLVQVDQSPIGKTGRSNPATYSGVWNEVRKVFAKTREARIRGYKAGRFSFNSKSGCCETCRGQGVTRIAMNFLPDMYVTCSDCNGARFNPQTLEIHFRDRSVADVLAMSIAEAAVFFENVPKLQKQLTTFVDVGLGYLGLGQSALTLSGGEAQRVKLASELSPTSHGESTLFVLDEPTTGLHPADVEQLLSVLHRLVDSGHTVVVVEHDLDMIRAADWVIDMGPDGGEQGGAIVATGTPEEILKHPDSHTAAALRNSTAPAVN</sequence>
<evidence type="ECO:0000256" key="8">
    <source>
        <dbReference type="ARBA" id="ARBA00022881"/>
    </source>
</evidence>